<keyword evidence="1" id="KW-0812">Transmembrane</keyword>
<dbReference type="eggNOG" id="ENOG50345VB">
    <property type="taxonomic scope" value="Bacteria"/>
</dbReference>
<dbReference type="HOGENOM" id="CLU_2300086_0_0_9"/>
<accession>Q9KFN5</accession>
<gene>
    <name evidence="2" type="ordered locus">BH0444</name>
</gene>
<evidence type="ECO:0000313" key="2">
    <source>
        <dbReference type="EMBL" id="BAB04163.1"/>
    </source>
</evidence>
<proteinExistence type="predicted"/>
<evidence type="ECO:0000256" key="1">
    <source>
        <dbReference type="SAM" id="Phobius"/>
    </source>
</evidence>
<keyword evidence="1" id="KW-1133">Transmembrane helix</keyword>
<organism evidence="2 3">
    <name type="scientific">Halalkalibacterium halodurans (strain ATCC BAA-125 / DSM 18197 / FERM 7344 / JCM 9153 / C-125)</name>
    <name type="common">Bacillus halodurans</name>
    <dbReference type="NCBI Taxonomy" id="272558"/>
    <lineage>
        <taxon>Bacteria</taxon>
        <taxon>Bacillati</taxon>
        <taxon>Bacillota</taxon>
        <taxon>Bacilli</taxon>
        <taxon>Bacillales</taxon>
        <taxon>Bacillaceae</taxon>
        <taxon>Halalkalibacterium (ex Joshi et al. 2022)</taxon>
    </lineage>
</organism>
<feature type="transmembrane region" description="Helical" evidence="1">
    <location>
        <begin position="77"/>
        <end position="96"/>
    </location>
</feature>
<feature type="transmembrane region" description="Helical" evidence="1">
    <location>
        <begin position="6"/>
        <end position="29"/>
    </location>
</feature>
<keyword evidence="1" id="KW-0472">Membrane</keyword>
<keyword evidence="3" id="KW-1185">Reference proteome</keyword>
<feature type="transmembrane region" description="Helical" evidence="1">
    <location>
        <begin position="41"/>
        <end position="65"/>
    </location>
</feature>
<dbReference type="EMBL" id="BA000004">
    <property type="protein sequence ID" value="BAB04163.1"/>
    <property type="molecule type" value="Genomic_DNA"/>
</dbReference>
<dbReference type="Proteomes" id="UP000001258">
    <property type="component" value="Chromosome"/>
</dbReference>
<dbReference type="RefSeq" id="WP_010896622.1">
    <property type="nucleotide sequence ID" value="NC_002570.2"/>
</dbReference>
<evidence type="ECO:0000313" key="3">
    <source>
        <dbReference type="Proteomes" id="UP000001258"/>
    </source>
</evidence>
<reference evidence="2 3" key="1">
    <citation type="journal article" date="2000" name="Nucleic Acids Res.">
        <title>Complete genome sequence of the alkaliphilic bacterium Bacillus halodurans and genomic sequence comparison with Bacillus subtilis.</title>
        <authorList>
            <person name="Takami H."/>
            <person name="Nakasone K."/>
            <person name="Takaki Y."/>
            <person name="Maeno G."/>
            <person name="Sasaki R."/>
            <person name="Masui N."/>
            <person name="Fuji F."/>
            <person name="Hirama C."/>
            <person name="Nakamura Y."/>
            <person name="Ogasawara N."/>
            <person name="Kuhara S."/>
            <person name="Horikoshi K."/>
        </authorList>
    </citation>
    <scope>NUCLEOTIDE SEQUENCE [LARGE SCALE GENOMIC DNA]</scope>
    <source>
        <strain evidence="3">ATCC BAA-125 / DSM 18197 / FERM 7344 / JCM 9153 / C-125</strain>
    </source>
</reference>
<sequence length="101" mass="11160">MQLEEIAFYGSSIGGLLVIIAFVVFWIVAKQAGETGHANEIFLKVYRLMFSVLAIFILSSVVFNLGEKVTGHLFQQVSLTVFSIATFLGAVYLLILNKTRS</sequence>
<dbReference type="AlphaFoldDB" id="Q9KFN5"/>
<name>Q9KFN5_HALH5</name>
<dbReference type="STRING" id="272558.gene:10726297"/>
<dbReference type="OrthoDB" id="9938427at2"/>
<dbReference type="KEGG" id="bha:BH0444"/>
<dbReference type="PIR" id="D83705">
    <property type="entry name" value="D83705"/>
</dbReference>
<protein>
    <submittedName>
        <fullName evidence="2">BH0444 protein</fullName>
    </submittedName>
</protein>